<dbReference type="Proteomes" id="UP001162029">
    <property type="component" value="Unassembled WGS sequence"/>
</dbReference>
<keyword evidence="2" id="KW-1185">Reference proteome</keyword>
<dbReference type="AlphaFoldDB" id="A0AAV0TZK6"/>
<evidence type="ECO:0000313" key="2">
    <source>
        <dbReference type="Proteomes" id="UP001162029"/>
    </source>
</evidence>
<comment type="caution">
    <text evidence="1">The sequence shown here is derived from an EMBL/GenBank/DDBJ whole genome shotgun (WGS) entry which is preliminary data.</text>
</comment>
<gene>
    <name evidence="1" type="ORF">PDE001_LOCUS3865</name>
</gene>
<evidence type="ECO:0000313" key="1">
    <source>
        <dbReference type="EMBL" id="CAI5727688.1"/>
    </source>
</evidence>
<sequence length="75" mass="8440">MTSLARDIVAKVKAVLHQLIRLCSGGRLSSSNGAHARSKKLKMFKKMYKEVIYNDGYSADTIVPILSTLRRIYLL</sequence>
<name>A0AAV0TZK6_9STRA</name>
<organism evidence="1 2">
    <name type="scientific">Peronospora destructor</name>
    <dbReference type="NCBI Taxonomy" id="86335"/>
    <lineage>
        <taxon>Eukaryota</taxon>
        <taxon>Sar</taxon>
        <taxon>Stramenopiles</taxon>
        <taxon>Oomycota</taxon>
        <taxon>Peronosporomycetes</taxon>
        <taxon>Peronosporales</taxon>
        <taxon>Peronosporaceae</taxon>
        <taxon>Peronospora</taxon>
    </lineage>
</organism>
<protein>
    <submittedName>
        <fullName evidence="1">Uncharacterized protein</fullName>
    </submittedName>
</protein>
<reference evidence="1" key="1">
    <citation type="submission" date="2022-12" db="EMBL/GenBank/DDBJ databases">
        <authorList>
            <person name="Webb A."/>
        </authorList>
    </citation>
    <scope>NUCLEOTIDE SEQUENCE</scope>
    <source>
        <strain evidence="1">Pd1</strain>
    </source>
</reference>
<accession>A0AAV0TZK6</accession>
<proteinExistence type="predicted"/>
<dbReference type="EMBL" id="CANTFM010000669">
    <property type="protein sequence ID" value="CAI5727688.1"/>
    <property type="molecule type" value="Genomic_DNA"/>
</dbReference>